<reference evidence="13" key="1">
    <citation type="submission" date="2019-02" db="EMBL/GenBank/DDBJ databases">
        <title>Genomic characterization of isolates from hospital effluents in KZN, South Africa.</title>
        <authorList>
            <person name="Ntshobeni N."/>
            <person name="Allam M."/>
            <person name="Ismail A."/>
            <person name="Amoako D."/>
            <person name="Essack S."/>
            <person name="Chenia H."/>
        </authorList>
    </citation>
    <scope>NUCLEOTIDE SEQUENCE</scope>
    <source>
        <strain evidence="13">AFE97_S1</strain>
    </source>
</reference>
<comment type="similarity">
    <text evidence="2">Belongs to the peptidase S1C family.</text>
</comment>
<dbReference type="PANTHER" id="PTHR22939">
    <property type="entry name" value="SERINE PROTEASE FAMILY S1C HTRA-RELATED"/>
    <property type="match status" value="1"/>
</dbReference>
<protein>
    <submittedName>
        <fullName evidence="13">Do family serine endopeptidase</fullName>
    </submittedName>
</protein>
<dbReference type="FunFam" id="2.40.10.10:FF:000001">
    <property type="entry name" value="Periplasmic serine protease DegS"/>
    <property type="match status" value="1"/>
</dbReference>
<name>A0A1J0EBN1_PRORE</name>
<comment type="subcellular location">
    <subcellularLocation>
        <location evidence="1">Periplasm</location>
    </subcellularLocation>
</comment>
<dbReference type="InterPro" id="IPR036034">
    <property type="entry name" value="PDZ_sf"/>
</dbReference>
<keyword evidence="7" id="KW-0378">Hydrolase</keyword>
<feature type="active site" description="Charge relay system" evidence="9">
    <location>
        <position position="145"/>
    </location>
</feature>
<organism evidence="13 14">
    <name type="scientific">Providencia rettgeri</name>
    <dbReference type="NCBI Taxonomy" id="587"/>
    <lineage>
        <taxon>Bacteria</taxon>
        <taxon>Pseudomonadati</taxon>
        <taxon>Pseudomonadota</taxon>
        <taxon>Gammaproteobacteria</taxon>
        <taxon>Enterobacterales</taxon>
        <taxon>Morganellaceae</taxon>
        <taxon>Providencia</taxon>
    </lineage>
</organism>
<evidence type="ECO:0000256" key="4">
    <source>
        <dbReference type="ARBA" id="ARBA00022729"/>
    </source>
</evidence>
<feature type="binding site" evidence="10">
    <location>
        <begin position="221"/>
        <end position="223"/>
    </location>
    <ligand>
        <name>substrate</name>
    </ligand>
</feature>
<evidence type="ECO:0000256" key="1">
    <source>
        <dbReference type="ARBA" id="ARBA00004418"/>
    </source>
</evidence>
<dbReference type="Gene3D" id="2.30.42.10">
    <property type="match status" value="2"/>
</dbReference>
<dbReference type="PANTHER" id="PTHR22939:SF101">
    <property type="entry name" value="PERIPLASMIC PH-DEPENDENT SERINE ENDOPROTEASE DEGQ"/>
    <property type="match status" value="1"/>
</dbReference>
<sequence length="464" mass="48619">MKRKNFFLTAVAMSLGLSLAAIPAVSSAALPASLPVTAQSQNLPSLAPMLEKVLPAVVNIHVSGTRVQNQQIPEELKFFFGPNVPSQQQSVRPFEGLGSGVIIDAEQGYILTNNHVIDGADKIQIQLNDGREIAVKLIGKDPQTDIALLKITNNKDIKNLTAVSIADSDKLRVGDFAVAVGNPFGLGQTATSGIISALGRSGLNLEGLENFIQTDASINRGNSGGALVNLNGELIGINTAILAPGGGNIGIGFAIPSNMAKNLSEQLIKHGEVKRGILGIKGTEMNSDIAKAFNIDAQRGAFVSEVIPKSSAAKAGIKSGDVLVSVDGKRINSFAELRAKIGTSQIGKEITIGLIRSGKPIDVKVVLENDEGTATKAEKLSESLLGATISNAIISNTKGVQVDSVAPKSPAAAIGLMKGDLIFGVNDSRVETIDQFRKIIDGKPPVLAMKVLRDGETLYLLMKN</sequence>
<evidence type="ECO:0000256" key="8">
    <source>
        <dbReference type="ARBA" id="ARBA00022825"/>
    </source>
</evidence>
<feature type="signal peptide" evidence="11">
    <location>
        <begin position="1"/>
        <end position="28"/>
    </location>
</feature>
<evidence type="ECO:0000259" key="12">
    <source>
        <dbReference type="PROSITE" id="PS50106"/>
    </source>
</evidence>
<feature type="binding site" evidence="10">
    <location>
        <position position="145"/>
    </location>
    <ligand>
        <name>substrate</name>
    </ligand>
</feature>
<accession>A0A1J0EBN1</accession>
<keyword evidence="8" id="KW-0720">Serine protease</keyword>
<evidence type="ECO:0000256" key="9">
    <source>
        <dbReference type="PIRSR" id="PIRSR611782-1"/>
    </source>
</evidence>
<dbReference type="NCBIfam" id="TIGR02037">
    <property type="entry name" value="degP_htrA_DO"/>
    <property type="match status" value="1"/>
</dbReference>
<dbReference type="RefSeq" id="WP_042846207.1">
    <property type="nucleotide sequence ID" value="NZ_ABEXNG020000010.1"/>
</dbReference>
<dbReference type="Gene3D" id="2.40.10.120">
    <property type="match status" value="1"/>
</dbReference>
<feature type="domain" description="PDZ" evidence="12">
    <location>
        <begin position="267"/>
        <end position="358"/>
    </location>
</feature>
<evidence type="ECO:0000313" key="13">
    <source>
        <dbReference type="EMBL" id="MBX6980059.1"/>
    </source>
</evidence>
<dbReference type="InterPro" id="IPR009003">
    <property type="entry name" value="Peptidase_S1_PA"/>
</dbReference>
<dbReference type="PROSITE" id="PS50106">
    <property type="entry name" value="PDZ"/>
    <property type="match status" value="2"/>
</dbReference>
<keyword evidence="4 11" id="KW-0732">Signal</keyword>
<dbReference type="AlphaFoldDB" id="A0A1J0EBN1"/>
<feature type="binding site" evidence="10">
    <location>
        <begin position="239"/>
        <end position="243"/>
    </location>
    <ligand>
        <name>substrate</name>
    </ligand>
</feature>
<dbReference type="Proteomes" id="UP000824410">
    <property type="component" value="Unassembled WGS sequence"/>
</dbReference>
<evidence type="ECO:0000256" key="6">
    <source>
        <dbReference type="ARBA" id="ARBA00022764"/>
    </source>
</evidence>
<dbReference type="Pfam" id="PF17820">
    <property type="entry name" value="PDZ_6"/>
    <property type="match status" value="1"/>
</dbReference>
<keyword evidence="5" id="KW-0677">Repeat</keyword>
<evidence type="ECO:0000256" key="2">
    <source>
        <dbReference type="ARBA" id="ARBA00010541"/>
    </source>
</evidence>
<dbReference type="SUPFAM" id="SSF50494">
    <property type="entry name" value="Trypsin-like serine proteases"/>
    <property type="match status" value="1"/>
</dbReference>
<dbReference type="FunFam" id="2.40.10.120:FF:000001">
    <property type="entry name" value="Periplasmic serine endoprotease DegP-like"/>
    <property type="match status" value="1"/>
</dbReference>
<dbReference type="SMART" id="SM00228">
    <property type="entry name" value="PDZ"/>
    <property type="match status" value="2"/>
</dbReference>
<dbReference type="PRINTS" id="PR00834">
    <property type="entry name" value="PROTEASES2C"/>
</dbReference>
<dbReference type="GO" id="GO:0042597">
    <property type="term" value="C:periplasmic space"/>
    <property type="evidence" value="ECO:0007669"/>
    <property type="project" value="UniProtKB-SubCell"/>
</dbReference>
<dbReference type="InterPro" id="IPR001940">
    <property type="entry name" value="Peptidase_S1C"/>
</dbReference>
<gene>
    <name evidence="13" type="ORF">EX242_07280</name>
</gene>
<feature type="binding site" evidence="10">
    <location>
        <position position="115"/>
    </location>
    <ligand>
        <name>substrate</name>
    </ligand>
</feature>
<dbReference type="OrthoDB" id="9758917at2"/>
<evidence type="ECO:0000256" key="11">
    <source>
        <dbReference type="SAM" id="SignalP"/>
    </source>
</evidence>
<dbReference type="EMBL" id="SHDO01000008">
    <property type="protein sequence ID" value="MBX6980059.1"/>
    <property type="molecule type" value="Genomic_DNA"/>
</dbReference>
<feature type="binding site" evidence="10">
    <location>
        <begin position="278"/>
        <end position="282"/>
    </location>
    <ligand>
        <name>substrate</name>
    </ligand>
</feature>
<dbReference type="InterPro" id="IPR041489">
    <property type="entry name" value="PDZ_6"/>
</dbReference>
<feature type="chain" id="PRO_5010598460" evidence="11">
    <location>
        <begin position="29"/>
        <end position="464"/>
    </location>
</feature>
<evidence type="ECO:0000256" key="7">
    <source>
        <dbReference type="ARBA" id="ARBA00022801"/>
    </source>
</evidence>
<keyword evidence="3" id="KW-0645">Protease</keyword>
<dbReference type="KEGG" id="prg:RB151_037390"/>
<dbReference type="Pfam" id="PF00595">
    <property type="entry name" value="PDZ"/>
    <property type="match status" value="1"/>
</dbReference>
<comment type="caution">
    <text evidence="13">The sequence shown here is derived from an EMBL/GenBank/DDBJ whole genome shotgun (WGS) entry which is preliminary data.</text>
</comment>
<dbReference type="FunFam" id="2.30.42.10:FF:000037">
    <property type="entry name" value="Periplasmic serine endoprotease DegP-like"/>
    <property type="match status" value="1"/>
</dbReference>
<dbReference type="GO" id="GO:0006508">
    <property type="term" value="P:proteolysis"/>
    <property type="evidence" value="ECO:0007669"/>
    <property type="project" value="UniProtKB-KW"/>
</dbReference>
<keyword evidence="6" id="KW-0574">Periplasm</keyword>
<dbReference type="InterPro" id="IPR011782">
    <property type="entry name" value="Pept_S1C_Do"/>
</dbReference>
<proteinExistence type="inferred from homology"/>
<dbReference type="GO" id="GO:0004252">
    <property type="term" value="F:serine-type endopeptidase activity"/>
    <property type="evidence" value="ECO:0007669"/>
    <property type="project" value="InterPro"/>
</dbReference>
<dbReference type="Pfam" id="PF13365">
    <property type="entry name" value="Trypsin_2"/>
    <property type="match status" value="1"/>
</dbReference>
<evidence type="ECO:0000256" key="10">
    <source>
        <dbReference type="PIRSR" id="PIRSR611782-2"/>
    </source>
</evidence>
<dbReference type="SUPFAM" id="SSF50156">
    <property type="entry name" value="PDZ domain-like"/>
    <property type="match status" value="2"/>
</dbReference>
<dbReference type="CDD" id="cd10839">
    <property type="entry name" value="cpPDZ1_DegP-like"/>
    <property type="match status" value="1"/>
</dbReference>
<evidence type="ECO:0000256" key="5">
    <source>
        <dbReference type="ARBA" id="ARBA00022737"/>
    </source>
</evidence>
<feature type="domain" description="PDZ" evidence="12">
    <location>
        <begin position="374"/>
        <end position="455"/>
    </location>
</feature>
<feature type="active site" description="Charge relay system" evidence="9">
    <location>
        <position position="223"/>
    </location>
</feature>
<evidence type="ECO:0000256" key="3">
    <source>
        <dbReference type="ARBA" id="ARBA00022670"/>
    </source>
</evidence>
<evidence type="ECO:0000313" key="14">
    <source>
        <dbReference type="Proteomes" id="UP000824410"/>
    </source>
</evidence>
<dbReference type="InterPro" id="IPR001478">
    <property type="entry name" value="PDZ"/>
</dbReference>
<feature type="active site" description="Charge relay system" evidence="9">
    <location>
        <position position="115"/>
    </location>
</feature>